<reference evidence="2 3" key="1">
    <citation type="submission" date="2016-11" db="EMBL/GenBank/DDBJ databases">
        <title>The macronuclear genome of Stentor coeruleus: a giant cell with tiny introns.</title>
        <authorList>
            <person name="Slabodnick M."/>
            <person name="Ruby J.G."/>
            <person name="Reiff S.B."/>
            <person name="Swart E.C."/>
            <person name="Gosai S."/>
            <person name="Prabakaran S."/>
            <person name="Witkowska E."/>
            <person name="Larue G.E."/>
            <person name="Fisher S."/>
            <person name="Freeman R.M."/>
            <person name="Gunawardena J."/>
            <person name="Chu W."/>
            <person name="Stover N.A."/>
            <person name="Gregory B.D."/>
            <person name="Nowacki M."/>
            <person name="Derisi J."/>
            <person name="Roy S.W."/>
            <person name="Marshall W.F."/>
            <person name="Sood P."/>
        </authorList>
    </citation>
    <scope>NUCLEOTIDE SEQUENCE [LARGE SCALE GENOMIC DNA]</scope>
    <source>
        <strain evidence="2">WM001</strain>
    </source>
</reference>
<organism evidence="2 3">
    <name type="scientific">Stentor coeruleus</name>
    <dbReference type="NCBI Taxonomy" id="5963"/>
    <lineage>
        <taxon>Eukaryota</taxon>
        <taxon>Sar</taxon>
        <taxon>Alveolata</taxon>
        <taxon>Ciliophora</taxon>
        <taxon>Postciliodesmatophora</taxon>
        <taxon>Heterotrichea</taxon>
        <taxon>Heterotrichida</taxon>
        <taxon>Stentoridae</taxon>
        <taxon>Stentor</taxon>
    </lineage>
</organism>
<dbReference type="Proteomes" id="UP000187209">
    <property type="component" value="Unassembled WGS sequence"/>
</dbReference>
<gene>
    <name evidence="2" type="ORF">SteCoe_17240</name>
</gene>
<comment type="caution">
    <text evidence="2">The sequence shown here is derived from an EMBL/GenBank/DDBJ whole genome shotgun (WGS) entry which is preliminary data.</text>
</comment>
<accession>A0A1R2BZE4</accession>
<keyword evidence="3" id="KW-1185">Reference proteome</keyword>
<dbReference type="AlphaFoldDB" id="A0A1R2BZE4"/>
<sequence length="317" mass="36266">MSTSYRSVRVKRKPKEDDIIEEDLDADYILEKEGDVKNFLRSKYKFVCPKYDSTGEVISHSMIGPTSLFKSGVKDCQSPTKKSGTSTKKKKKAGEVDPSIRFKEILEQLSDLKNYSAQTEYKKLSSISGRQRFPDNRQDMVLQNFQRTVRYWKNLETKLASKSKKKTKDILYTRSSSAYTSSTTPDRSFRSGGNSIENQLMWYMRLRESFDADKFETFLPVGTEQGGLYTRIQVKNTIKTPVHMKSSSEKIDSEELIPLSEEDLNALQIVGVSKLPLEIAAVDKVGCQYLKPELLDLSKDEEVIVENYDLKVKARLL</sequence>
<dbReference type="EMBL" id="MPUH01000351">
    <property type="protein sequence ID" value="OMJ82162.1"/>
    <property type="molecule type" value="Genomic_DNA"/>
</dbReference>
<feature type="region of interest" description="Disordered" evidence="1">
    <location>
        <begin position="72"/>
        <end position="95"/>
    </location>
</feature>
<evidence type="ECO:0000256" key="1">
    <source>
        <dbReference type="SAM" id="MobiDB-lite"/>
    </source>
</evidence>
<evidence type="ECO:0000313" key="2">
    <source>
        <dbReference type="EMBL" id="OMJ82162.1"/>
    </source>
</evidence>
<protein>
    <submittedName>
        <fullName evidence="2">Uncharacterized protein</fullName>
    </submittedName>
</protein>
<evidence type="ECO:0000313" key="3">
    <source>
        <dbReference type="Proteomes" id="UP000187209"/>
    </source>
</evidence>
<proteinExistence type="predicted"/>
<name>A0A1R2BZE4_9CILI</name>